<evidence type="ECO:0000256" key="6">
    <source>
        <dbReference type="ARBA" id="ARBA00022448"/>
    </source>
</evidence>
<sequence length="387" mass="45524">MSALRLVRPLGRRLHCQPSEHLLQCAKFPRVLCSFISSKANMGEYQRPPPFPYKEQKYNRYYQVCDRTIDRFNENTKVLVVDGPIAAGKSTFAKQLAEELDMLYFPEADPDMSYILPNGFDKRQLNSRLPVRVQFTDIKDITRNPKHPNIAQVQMLMLQLRWSQYIDALAHLFNTGQGVVMDRSVYSDFVFMEALVDGGYLSKEFKNYYEKSFEAIFLLGKRPHLVIYLDIPVKTVLERIKQRNRDWEVNSPLLTEKYLGTMERAYKLTFLREMSVSSEVLVYDWSNFGEVEAVVDDIERLDFTEDPYSHKFNDWKVEYDRQLGYERYVYTNEKDLCLEKMDPGLLLPELFRNHYENEALLLLEEEMGINYEPGYNPKQGDNVLLKV</sequence>
<dbReference type="AlphaFoldDB" id="A0AAE1HQX2"/>
<dbReference type="EMBL" id="JAHWGI010001240">
    <property type="protein sequence ID" value="KAK3925688.1"/>
    <property type="molecule type" value="Genomic_DNA"/>
</dbReference>
<evidence type="ECO:0000256" key="10">
    <source>
        <dbReference type="ARBA" id="ARBA00022946"/>
    </source>
</evidence>
<keyword evidence="7 13" id="KW-0285">Flavoprotein</keyword>
<evidence type="ECO:0000256" key="5">
    <source>
        <dbReference type="ARBA" id="ARBA00017279"/>
    </source>
</evidence>
<protein>
    <recommendedName>
        <fullName evidence="5 13">NADH dehydrogenase [ubiquinone] 1 alpha subcomplex subunit 10, mitochondrial</fullName>
    </recommendedName>
</protein>
<keyword evidence="8 13" id="KW-0679">Respiratory chain</keyword>
<gene>
    <name evidence="15" type="ORF">KUF71_013937</name>
</gene>
<dbReference type="PIRSF" id="PIRSF000543">
    <property type="entry name" value="NADH_UQ_42KD"/>
    <property type="match status" value="1"/>
</dbReference>
<evidence type="ECO:0000256" key="1">
    <source>
        <dbReference type="ARBA" id="ARBA00001974"/>
    </source>
</evidence>
<name>A0AAE1HQX2_9NEOP</name>
<evidence type="ECO:0000256" key="4">
    <source>
        <dbReference type="ARBA" id="ARBA00008606"/>
    </source>
</evidence>
<reference evidence="15" key="1">
    <citation type="submission" date="2021-07" db="EMBL/GenBank/DDBJ databases">
        <authorList>
            <person name="Catto M.A."/>
            <person name="Jacobson A."/>
            <person name="Kennedy G."/>
            <person name="Labadie P."/>
            <person name="Hunt B.G."/>
            <person name="Srinivasan R."/>
        </authorList>
    </citation>
    <scope>NUCLEOTIDE SEQUENCE</scope>
    <source>
        <strain evidence="15">PL_HMW_Pooled</strain>
        <tissue evidence="15">Head</tissue>
    </source>
</reference>
<comment type="function">
    <text evidence="2 13">Accessory subunit of the mitochondrial membrane respiratory chain NADH dehydrogenase (Complex I), that is believed not to be involved in catalysis. Complex I functions in the transfer of electrons from NADH to the respiratory chain. The immediate electron acceptor for the enzyme is believed to be ubiquinone.</text>
</comment>
<comment type="caution">
    <text evidence="15">The sequence shown here is derived from an EMBL/GenBank/DDBJ whole genome shotgun (WGS) entry which is preliminary data.</text>
</comment>
<keyword evidence="10" id="KW-0809">Transit peptide</keyword>
<evidence type="ECO:0000313" key="16">
    <source>
        <dbReference type="Proteomes" id="UP001219518"/>
    </source>
</evidence>
<keyword evidence="16" id="KW-1185">Reference proteome</keyword>
<evidence type="ECO:0000256" key="3">
    <source>
        <dbReference type="ARBA" id="ARBA00004305"/>
    </source>
</evidence>
<evidence type="ECO:0000256" key="13">
    <source>
        <dbReference type="PIRNR" id="PIRNR000543"/>
    </source>
</evidence>
<evidence type="ECO:0000256" key="8">
    <source>
        <dbReference type="ARBA" id="ARBA00022660"/>
    </source>
</evidence>
<dbReference type="PANTHER" id="PTHR10513:SF15">
    <property type="entry name" value="NADH DEHYDROGENASE [UBIQUINONE] 1 ALPHA SUBCOMPLEX SUBUNIT 10, MITOCHONDRIAL"/>
    <property type="match status" value="1"/>
</dbReference>
<evidence type="ECO:0000259" key="14">
    <source>
        <dbReference type="Pfam" id="PF01712"/>
    </source>
</evidence>
<dbReference type="PANTHER" id="PTHR10513">
    <property type="entry name" value="DEOXYNUCLEOSIDE KINASE"/>
    <property type="match status" value="1"/>
</dbReference>
<dbReference type="Pfam" id="PF01712">
    <property type="entry name" value="dNK"/>
    <property type="match status" value="1"/>
</dbReference>
<reference evidence="15" key="2">
    <citation type="journal article" date="2023" name="BMC Genomics">
        <title>Pest status, molecular evolution, and epigenetic factors derived from the genome assembly of Frankliniella fusca, a thysanopteran phytovirus vector.</title>
        <authorList>
            <person name="Catto M.A."/>
            <person name="Labadie P.E."/>
            <person name="Jacobson A.L."/>
            <person name="Kennedy G.G."/>
            <person name="Srinivasan R."/>
            <person name="Hunt B.G."/>
        </authorList>
    </citation>
    <scope>NUCLEOTIDE SEQUENCE</scope>
    <source>
        <strain evidence="15">PL_HMW_Pooled</strain>
    </source>
</reference>
<organism evidence="15 16">
    <name type="scientific">Frankliniella fusca</name>
    <dbReference type="NCBI Taxonomy" id="407009"/>
    <lineage>
        <taxon>Eukaryota</taxon>
        <taxon>Metazoa</taxon>
        <taxon>Ecdysozoa</taxon>
        <taxon>Arthropoda</taxon>
        <taxon>Hexapoda</taxon>
        <taxon>Insecta</taxon>
        <taxon>Pterygota</taxon>
        <taxon>Neoptera</taxon>
        <taxon>Paraneoptera</taxon>
        <taxon>Thysanoptera</taxon>
        <taxon>Terebrantia</taxon>
        <taxon>Thripoidea</taxon>
        <taxon>Thripidae</taxon>
        <taxon>Frankliniella</taxon>
    </lineage>
</organism>
<comment type="cofactor">
    <cofactor evidence="1 13">
        <name>FAD</name>
        <dbReference type="ChEBI" id="CHEBI:57692"/>
    </cofactor>
</comment>
<evidence type="ECO:0000256" key="7">
    <source>
        <dbReference type="ARBA" id="ARBA00022630"/>
    </source>
</evidence>
<comment type="subcellular location">
    <subcellularLocation>
        <location evidence="3 13">Mitochondrion matrix</location>
    </subcellularLocation>
</comment>
<keyword evidence="9 13" id="KW-0274">FAD</keyword>
<dbReference type="Proteomes" id="UP001219518">
    <property type="component" value="Unassembled WGS sequence"/>
</dbReference>
<evidence type="ECO:0000256" key="11">
    <source>
        <dbReference type="ARBA" id="ARBA00022982"/>
    </source>
</evidence>
<evidence type="ECO:0000313" key="15">
    <source>
        <dbReference type="EMBL" id="KAK3925688.1"/>
    </source>
</evidence>
<keyword evidence="12 13" id="KW-0496">Mitochondrion</keyword>
<dbReference type="InterPro" id="IPR050566">
    <property type="entry name" value="Deoxyribonucleoside_kinase"/>
</dbReference>
<accession>A0AAE1HQX2</accession>
<dbReference type="Gene3D" id="3.40.50.300">
    <property type="entry name" value="P-loop containing nucleotide triphosphate hydrolases"/>
    <property type="match status" value="1"/>
</dbReference>
<dbReference type="InterPro" id="IPR031314">
    <property type="entry name" value="DNK_dom"/>
</dbReference>
<dbReference type="InterPro" id="IPR015828">
    <property type="entry name" value="NDUFA10"/>
</dbReference>
<feature type="domain" description="Deoxynucleoside kinase" evidence="14">
    <location>
        <begin position="79"/>
        <end position="297"/>
    </location>
</feature>
<proteinExistence type="inferred from homology"/>
<evidence type="ECO:0000256" key="12">
    <source>
        <dbReference type="ARBA" id="ARBA00023128"/>
    </source>
</evidence>
<evidence type="ECO:0000256" key="2">
    <source>
        <dbReference type="ARBA" id="ARBA00003195"/>
    </source>
</evidence>
<dbReference type="InterPro" id="IPR027417">
    <property type="entry name" value="P-loop_NTPase"/>
</dbReference>
<keyword evidence="11 13" id="KW-0249">Electron transport</keyword>
<evidence type="ECO:0000256" key="9">
    <source>
        <dbReference type="ARBA" id="ARBA00022827"/>
    </source>
</evidence>
<keyword evidence="6 13" id="KW-0813">Transport</keyword>
<dbReference type="GO" id="GO:0005759">
    <property type="term" value="C:mitochondrial matrix"/>
    <property type="evidence" value="ECO:0007669"/>
    <property type="project" value="UniProtKB-SubCell"/>
</dbReference>
<dbReference type="GO" id="GO:0006120">
    <property type="term" value="P:mitochondrial electron transport, NADH to ubiquinone"/>
    <property type="evidence" value="ECO:0007669"/>
    <property type="project" value="InterPro"/>
</dbReference>
<comment type="similarity">
    <text evidence="4 13">Belongs to the complex I NDUFA10 subunit family.</text>
</comment>
<dbReference type="SUPFAM" id="SSF52540">
    <property type="entry name" value="P-loop containing nucleoside triphosphate hydrolases"/>
    <property type="match status" value="1"/>
</dbReference>